<gene>
    <name evidence="2" type="ORF">JRO89_XS05G0090400</name>
</gene>
<comment type="caution">
    <text evidence="2">The sequence shown here is derived from an EMBL/GenBank/DDBJ whole genome shotgun (WGS) entry which is preliminary data.</text>
</comment>
<evidence type="ECO:0000313" key="2">
    <source>
        <dbReference type="EMBL" id="KAH7570341.1"/>
    </source>
</evidence>
<dbReference type="EMBL" id="JAFEMO010000005">
    <property type="protein sequence ID" value="KAH7570341.1"/>
    <property type="molecule type" value="Genomic_DNA"/>
</dbReference>
<protein>
    <recommendedName>
        <fullName evidence="1">DUF7792 domain-containing protein</fullName>
    </recommendedName>
</protein>
<proteinExistence type="predicted"/>
<evidence type="ECO:0000259" key="1">
    <source>
        <dbReference type="Pfam" id="PF25055"/>
    </source>
</evidence>
<keyword evidence="3" id="KW-1185">Reference proteome</keyword>
<dbReference type="Pfam" id="PF25055">
    <property type="entry name" value="DUF7792"/>
    <property type="match status" value="1"/>
</dbReference>
<sequence length="198" mass="22249">MASAIEEKRIEDELSYPILLAERVRAAVDDAESFKMECGEVGKQVDRLSQMLRTVVRLTTSVQSLYERPVRRVISEVSKNLERALTLVRKCKRQSILRRVVTIVSVADFRKLLNLLDASVGDMRWLLSIFDTENGSGGIALPPIASNDPILSWIWSYIAMIHVGPLSDRIEAANSLASLATDHRNKKIIVERAVFLLC</sequence>
<dbReference type="PANTHER" id="PTHR46168:SF1">
    <property type="entry name" value="ARMADILLO REPEAT ONLY 4"/>
    <property type="match status" value="1"/>
</dbReference>
<accession>A0ABQ8I155</accession>
<dbReference type="Proteomes" id="UP000827721">
    <property type="component" value="Unassembled WGS sequence"/>
</dbReference>
<dbReference type="Gene3D" id="1.20.930.20">
    <property type="entry name" value="Adaptor protein Cbl, N-terminal domain"/>
    <property type="match status" value="1"/>
</dbReference>
<evidence type="ECO:0000313" key="3">
    <source>
        <dbReference type="Proteomes" id="UP000827721"/>
    </source>
</evidence>
<dbReference type="PANTHER" id="PTHR46168">
    <property type="entry name" value="ARMADILLO REPEAT ONLY 4"/>
    <property type="match status" value="1"/>
</dbReference>
<reference evidence="2 3" key="1">
    <citation type="submission" date="2021-02" db="EMBL/GenBank/DDBJ databases">
        <title>Plant Genome Project.</title>
        <authorList>
            <person name="Zhang R.-G."/>
        </authorList>
    </citation>
    <scope>NUCLEOTIDE SEQUENCE [LARGE SCALE GENOMIC DNA]</scope>
    <source>
        <tissue evidence="2">Leaves</tissue>
    </source>
</reference>
<dbReference type="InterPro" id="IPR056694">
    <property type="entry name" value="DUF7792"/>
</dbReference>
<dbReference type="InterPro" id="IPR036537">
    <property type="entry name" value="Adaptor_Cbl_N_dom_sf"/>
</dbReference>
<name>A0ABQ8I155_9ROSI</name>
<organism evidence="2 3">
    <name type="scientific">Xanthoceras sorbifolium</name>
    <dbReference type="NCBI Taxonomy" id="99658"/>
    <lineage>
        <taxon>Eukaryota</taxon>
        <taxon>Viridiplantae</taxon>
        <taxon>Streptophyta</taxon>
        <taxon>Embryophyta</taxon>
        <taxon>Tracheophyta</taxon>
        <taxon>Spermatophyta</taxon>
        <taxon>Magnoliopsida</taxon>
        <taxon>eudicotyledons</taxon>
        <taxon>Gunneridae</taxon>
        <taxon>Pentapetalae</taxon>
        <taxon>rosids</taxon>
        <taxon>malvids</taxon>
        <taxon>Sapindales</taxon>
        <taxon>Sapindaceae</taxon>
        <taxon>Xanthoceroideae</taxon>
        <taxon>Xanthoceras</taxon>
    </lineage>
</organism>
<feature type="domain" description="DUF7792" evidence="1">
    <location>
        <begin position="11"/>
        <end position="131"/>
    </location>
</feature>